<reference evidence="1" key="1">
    <citation type="submission" date="2020-11" db="EMBL/GenBank/DDBJ databases">
        <authorList>
            <consortium name="DOE Joint Genome Institute"/>
            <person name="Ahrendt S."/>
            <person name="Riley R."/>
            <person name="Andreopoulos W."/>
            <person name="Labutti K."/>
            <person name="Pangilinan J."/>
            <person name="Ruiz-Duenas F.J."/>
            <person name="Barrasa J.M."/>
            <person name="Sanchez-Garcia M."/>
            <person name="Camarero S."/>
            <person name="Miyauchi S."/>
            <person name="Serrano A."/>
            <person name="Linde D."/>
            <person name="Babiker R."/>
            <person name="Drula E."/>
            <person name="Ayuso-Fernandez I."/>
            <person name="Pacheco R."/>
            <person name="Padilla G."/>
            <person name="Ferreira P."/>
            <person name="Barriuso J."/>
            <person name="Kellner H."/>
            <person name="Castanera R."/>
            <person name="Alfaro M."/>
            <person name="Ramirez L."/>
            <person name="Pisabarro A.G."/>
            <person name="Kuo A."/>
            <person name="Tritt A."/>
            <person name="Lipzen A."/>
            <person name="He G."/>
            <person name="Yan M."/>
            <person name="Ng V."/>
            <person name="Cullen D."/>
            <person name="Martin F."/>
            <person name="Rosso M.-N."/>
            <person name="Henrissat B."/>
            <person name="Hibbett D."/>
            <person name="Martinez A.T."/>
            <person name="Grigoriev I.V."/>
        </authorList>
    </citation>
    <scope>NUCLEOTIDE SEQUENCE</scope>
    <source>
        <strain evidence="1">MF-IS2</strain>
    </source>
</reference>
<keyword evidence="2" id="KW-1185">Reference proteome</keyword>
<gene>
    <name evidence="1" type="ORF">P691DRAFT_769905</name>
</gene>
<evidence type="ECO:0000313" key="2">
    <source>
        <dbReference type="Proteomes" id="UP000807342"/>
    </source>
</evidence>
<organism evidence="1 2">
    <name type="scientific">Macrolepiota fuliginosa MF-IS2</name>
    <dbReference type="NCBI Taxonomy" id="1400762"/>
    <lineage>
        <taxon>Eukaryota</taxon>
        <taxon>Fungi</taxon>
        <taxon>Dikarya</taxon>
        <taxon>Basidiomycota</taxon>
        <taxon>Agaricomycotina</taxon>
        <taxon>Agaricomycetes</taxon>
        <taxon>Agaricomycetidae</taxon>
        <taxon>Agaricales</taxon>
        <taxon>Agaricineae</taxon>
        <taxon>Agaricaceae</taxon>
        <taxon>Macrolepiota</taxon>
    </lineage>
</organism>
<sequence length="139" mass="16038">MPTAPTDNWGGGSPTESTTNAMWTSIGEWMSPKDIDSIINNNLYSKEEKLKIIFELYGVDNDQCEELSQYTEELTTDILVFDDNSSQYGNVLKLADWYARLQNDHKYTDVERLPLNLIYQQLPSRMFREYALDSKAVHS</sequence>
<comment type="caution">
    <text evidence="1">The sequence shown here is derived from an EMBL/GenBank/DDBJ whole genome shotgun (WGS) entry which is preliminary data.</text>
</comment>
<accession>A0A9P6BU99</accession>
<dbReference type="EMBL" id="MU154434">
    <property type="protein sequence ID" value="KAF9439401.1"/>
    <property type="molecule type" value="Genomic_DNA"/>
</dbReference>
<dbReference type="AlphaFoldDB" id="A0A9P6BU99"/>
<dbReference type="Proteomes" id="UP000807342">
    <property type="component" value="Unassembled WGS sequence"/>
</dbReference>
<name>A0A9P6BU99_9AGAR</name>
<protein>
    <submittedName>
        <fullName evidence="1">Uncharacterized protein</fullName>
    </submittedName>
</protein>
<evidence type="ECO:0000313" key="1">
    <source>
        <dbReference type="EMBL" id="KAF9439401.1"/>
    </source>
</evidence>
<proteinExistence type="predicted"/>